<dbReference type="Gene3D" id="3.30.70.270">
    <property type="match status" value="1"/>
</dbReference>
<reference evidence="2 3" key="1">
    <citation type="journal article" date="2019" name="Sci. Rep.">
        <title>Orb-weaving spider Araneus ventricosus genome elucidates the spidroin gene catalogue.</title>
        <authorList>
            <person name="Kono N."/>
            <person name="Nakamura H."/>
            <person name="Ohtoshi R."/>
            <person name="Moran D.A.P."/>
            <person name="Shinohara A."/>
            <person name="Yoshida Y."/>
            <person name="Fujiwara M."/>
            <person name="Mori M."/>
            <person name="Tomita M."/>
            <person name="Arakawa K."/>
        </authorList>
    </citation>
    <scope>NUCLEOTIDE SEQUENCE [LARGE SCALE GENOMIC DNA]</scope>
</reference>
<comment type="caution">
    <text evidence="2">The sequence shown here is derived from an EMBL/GenBank/DDBJ whole genome shotgun (WGS) entry which is preliminary data.</text>
</comment>
<dbReference type="Pfam" id="PF00078">
    <property type="entry name" value="RVT_1"/>
    <property type="match status" value="1"/>
</dbReference>
<dbReference type="InterPro" id="IPR000477">
    <property type="entry name" value="RT_dom"/>
</dbReference>
<evidence type="ECO:0000259" key="1">
    <source>
        <dbReference type="PROSITE" id="PS50878"/>
    </source>
</evidence>
<organism evidence="2 3">
    <name type="scientific">Araneus ventricosus</name>
    <name type="common">Orbweaver spider</name>
    <name type="synonym">Epeira ventricosa</name>
    <dbReference type="NCBI Taxonomy" id="182803"/>
    <lineage>
        <taxon>Eukaryota</taxon>
        <taxon>Metazoa</taxon>
        <taxon>Ecdysozoa</taxon>
        <taxon>Arthropoda</taxon>
        <taxon>Chelicerata</taxon>
        <taxon>Arachnida</taxon>
        <taxon>Araneae</taxon>
        <taxon>Araneomorphae</taxon>
        <taxon>Entelegynae</taxon>
        <taxon>Araneoidea</taxon>
        <taxon>Araneidae</taxon>
        <taxon>Araneus</taxon>
    </lineage>
</organism>
<dbReference type="OrthoDB" id="6515318at2759"/>
<dbReference type="PANTHER" id="PTHR33332">
    <property type="entry name" value="REVERSE TRANSCRIPTASE DOMAIN-CONTAINING PROTEIN"/>
    <property type="match status" value="1"/>
</dbReference>
<dbReference type="AlphaFoldDB" id="A0A4Y2HJD3"/>
<dbReference type="PROSITE" id="PS50878">
    <property type="entry name" value="RT_POL"/>
    <property type="match status" value="1"/>
</dbReference>
<evidence type="ECO:0000313" key="2">
    <source>
        <dbReference type="EMBL" id="GBM65494.1"/>
    </source>
</evidence>
<dbReference type="Proteomes" id="UP000499080">
    <property type="component" value="Unassembled WGS sequence"/>
</dbReference>
<accession>A0A4Y2HJD3</accession>
<dbReference type="SUPFAM" id="SSF56672">
    <property type="entry name" value="DNA/RNA polymerases"/>
    <property type="match status" value="1"/>
</dbReference>
<evidence type="ECO:0000313" key="3">
    <source>
        <dbReference type="Proteomes" id="UP000499080"/>
    </source>
</evidence>
<dbReference type="GO" id="GO:0071897">
    <property type="term" value="P:DNA biosynthetic process"/>
    <property type="evidence" value="ECO:0007669"/>
    <property type="project" value="UniProtKB-ARBA"/>
</dbReference>
<gene>
    <name evidence="2" type="ORF">AVEN_223591_1</name>
</gene>
<dbReference type="InterPro" id="IPR043128">
    <property type="entry name" value="Rev_trsase/Diguanyl_cyclase"/>
</dbReference>
<proteinExistence type="predicted"/>
<dbReference type="InterPro" id="IPR043502">
    <property type="entry name" value="DNA/RNA_pol_sf"/>
</dbReference>
<name>A0A4Y2HJD3_ARAVE</name>
<keyword evidence="3" id="KW-1185">Reference proteome</keyword>
<dbReference type="EMBL" id="BGPR01001980">
    <property type="protein sequence ID" value="GBM65494.1"/>
    <property type="molecule type" value="Genomic_DNA"/>
</dbReference>
<feature type="domain" description="Reverse transcriptase" evidence="1">
    <location>
        <begin position="1"/>
        <end position="198"/>
    </location>
</feature>
<sequence length="205" mass="23819">MNPKLLTQSGKDTFSEKKIESSLTHCGQSAPVGTYHKLNKNYRRWRARHPSNFVEDLLNCLEEDGISVYLMDVIKDFLGNRRIYDDINNTEFNYSKGVPQGSCLGPVLWLLIADRLLRQMDEQENIMCTMFEDDILIMSPGTVSYKFKESLVTPIKVVKSWANKYKLKINHTKSKFIMFPYKKDITHVPRLKMNDIVIKILRPAI</sequence>
<protein>
    <recommendedName>
        <fullName evidence="1">Reverse transcriptase domain-containing protein</fullName>
    </recommendedName>
</protein>